<comment type="caution">
    <text evidence="2">The sequence shown here is derived from an EMBL/GenBank/DDBJ whole genome shotgun (WGS) entry which is preliminary data.</text>
</comment>
<reference evidence="3" key="1">
    <citation type="journal article" date="2019" name="Int. J. Syst. Evol. Microbiol.">
        <title>The Global Catalogue of Microorganisms (GCM) 10K type strain sequencing project: providing services to taxonomists for standard genome sequencing and annotation.</title>
        <authorList>
            <consortium name="The Broad Institute Genomics Platform"/>
            <consortium name="The Broad Institute Genome Sequencing Center for Infectious Disease"/>
            <person name="Wu L."/>
            <person name="Ma J."/>
        </authorList>
    </citation>
    <scope>NUCLEOTIDE SEQUENCE [LARGE SCALE GENOMIC DNA]</scope>
    <source>
        <strain evidence="3">CGMCC 1.12479</strain>
    </source>
</reference>
<organism evidence="2 3">
    <name type="scientific">Belliella aquatica</name>
    <dbReference type="NCBI Taxonomy" id="1323734"/>
    <lineage>
        <taxon>Bacteria</taxon>
        <taxon>Pseudomonadati</taxon>
        <taxon>Bacteroidota</taxon>
        <taxon>Cytophagia</taxon>
        <taxon>Cytophagales</taxon>
        <taxon>Cyclobacteriaceae</taxon>
        <taxon>Belliella</taxon>
    </lineage>
</organism>
<dbReference type="EMBL" id="BMFD01000002">
    <property type="protein sequence ID" value="GGC31013.1"/>
    <property type="molecule type" value="Genomic_DNA"/>
</dbReference>
<protein>
    <submittedName>
        <fullName evidence="2">Uncharacterized protein</fullName>
    </submittedName>
</protein>
<dbReference type="Proteomes" id="UP000635885">
    <property type="component" value="Unassembled WGS sequence"/>
</dbReference>
<name>A0ABQ1LZR6_9BACT</name>
<feature type="transmembrane region" description="Helical" evidence="1">
    <location>
        <begin position="106"/>
        <end position="123"/>
    </location>
</feature>
<feature type="transmembrane region" description="Helical" evidence="1">
    <location>
        <begin position="129"/>
        <end position="147"/>
    </location>
</feature>
<evidence type="ECO:0000256" key="1">
    <source>
        <dbReference type="SAM" id="Phobius"/>
    </source>
</evidence>
<sequence>MQKQNIEIMNNFEQRIQEYRQTIDKRSLGYRRRLKQQYEIDILKRLPEKFEVVIPAKDQDFWMERFEKVVANLPSPSQNGTSYVKQKNELLRELNKKYNLQRKGQWVAIYAPVFMVSIGVSIGTATGNLVLWLPLGIAIGVMTGYFMEKRAKRKNLVL</sequence>
<gene>
    <name evidence="2" type="ORF">GCM10010993_07380</name>
</gene>
<evidence type="ECO:0000313" key="3">
    <source>
        <dbReference type="Proteomes" id="UP000635885"/>
    </source>
</evidence>
<proteinExistence type="predicted"/>
<keyword evidence="1" id="KW-0472">Membrane</keyword>
<keyword evidence="1" id="KW-1133">Transmembrane helix</keyword>
<evidence type="ECO:0000313" key="2">
    <source>
        <dbReference type="EMBL" id="GGC31013.1"/>
    </source>
</evidence>
<keyword evidence="1" id="KW-0812">Transmembrane</keyword>
<keyword evidence="3" id="KW-1185">Reference proteome</keyword>
<accession>A0ABQ1LZR6</accession>
<dbReference type="RefSeq" id="WP_188440215.1">
    <property type="nucleotide sequence ID" value="NZ_BMFD01000002.1"/>
</dbReference>